<dbReference type="InterPro" id="IPR011042">
    <property type="entry name" value="6-blade_b-propeller_TolB-like"/>
</dbReference>
<dbReference type="Proteomes" id="UP000038622">
    <property type="component" value="Unassembled WGS sequence"/>
</dbReference>
<dbReference type="EMBL" id="CDML01000003">
    <property type="protein sequence ID" value="CRF40362.1"/>
    <property type="molecule type" value="Genomic_DNA"/>
</dbReference>
<dbReference type="InterPro" id="IPR013658">
    <property type="entry name" value="SGL"/>
</dbReference>
<accession>A0A0K2X317</accession>
<dbReference type="EMBL" id="CDMH01000055">
    <property type="protein sequence ID" value="CRF43011.1"/>
    <property type="molecule type" value="Genomic_DNA"/>
</dbReference>
<dbReference type="STRING" id="1578720.HAL011_01160"/>
<protein>
    <submittedName>
        <fullName evidence="3">Gluconolactonase</fullName>
        <ecNumber evidence="3">3.1.1.17</ecNumber>
    </submittedName>
</protein>
<evidence type="ECO:0000259" key="2">
    <source>
        <dbReference type="Pfam" id="PF08450"/>
    </source>
</evidence>
<dbReference type="AlphaFoldDB" id="A0A0K2X317"/>
<dbReference type="Proteomes" id="UP000041394">
    <property type="component" value="Unassembled WGS sequence"/>
</dbReference>
<reference evidence="6" key="2">
    <citation type="submission" date="2014-12" db="EMBL/GenBank/DDBJ databases">
        <authorList>
            <person name="Smet A."/>
        </authorList>
    </citation>
    <scope>NUCLEOTIDE SEQUENCE [LARGE SCALE GENOMIC DNA]</scope>
</reference>
<keyword evidence="6" id="KW-1185">Reference proteome</keyword>
<dbReference type="PANTHER" id="PTHR47572">
    <property type="entry name" value="LIPOPROTEIN-RELATED"/>
    <property type="match status" value="1"/>
</dbReference>
<dbReference type="EMBL" id="CDMN01000055">
    <property type="protein sequence ID" value="CRF44719.1"/>
    <property type="molecule type" value="Genomic_DNA"/>
</dbReference>
<evidence type="ECO:0000313" key="3">
    <source>
        <dbReference type="EMBL" id="CRF40362.1"/>
    </source>
</evidence>
<keyword evidence="1 3" id="KW-0378">Hydrolase</keyword>
<reference evidence="7 8" key="3">
    <citation type="submission" date="2014-12" db="EMBL/GenBank/DDBJ databases">
        <authorList>
            <person name="Jaenicke S."/>
        </authorList>
    </citation>
    <scope>NUCLEOTIDE SEQUENCE [LARGE SCALE GENOMIC DNA]</scope>
</reference>
<evidence type="ECO:0000313" key="8">
    <source>
        <dbReference type="Proteomes" id="UP000045175"/>
    </source>
</evidence>
<sequence>MGFNVNLCYHSGFKMQRIGMPKAWRFLTGILLAGMALHAQEATYKVYNKAFSGLINTKEQPQLLYDKGRWLEGPQVLANGDVAISDVRANEALLVQRDGMHFQVRPWFTPAGPQNGHALDWQGRLLATNYGKGGIERLEKGHWKVLVDRYNGQKFNSPNDLCVDRRGRIYFTDPKFWHNTQEKGGEYVYRYDPATHEIKRLNTPLLKTPNGIALSLDNQTLYVADSELAHDPKNKELKHQVLAYTIDNNGDLQNPRVFATIQPGFPDGIKVDPHGNLWVSNGHGISVFNPNGKMLGEIILPQVVSNLAFSLSPKALQILQQHQVFAAEDSPPLLFVTSASNLYVFKLGADF</sequence>
<dbReference type="Proteomes" id="UP000045175">
    <property type="component" value="Unassembled WGS sequence"/>
</dbReference>
<gene>
    <name evidence="3" type="ORF">HAL011_01160</name>
    <name evidence="4" type="ORF">HAL013_12320</name>
    <name evidence="5" type="ORF">HAL09_13270</name>
</gene>
<dbReference type="GO" id="GO:0004341">
    <property type="term" value="F:gluconolactonase activity"/>
    <property type="evidence" value="ECO:0007669"/>
    <property type="project" value="UniProtKB-EC"/>
</dbReference>
<evidence type="ECO:0000256" key="1">
    <source>
        <dbReference type="ARBA" id="ARBA00022801"/>
    </source>
</evidence>
<evidence type="ECO:0000313" key="5">
    <source>
        <dbReference type="EMBL" id="CRF44719.1"/>
    </source>
</evidence>
<feature type="domain" description="SMP-30/Gluconolactonase/LRE-like region" evidence="2">
    <location>
        <begin position="72"/>
        <end position="309"/>
    </location>
</feature>
<reference evidence="3" key="1">
    <citation type="submission" date="2014-12" db="EMBL/GenBank/DDBJ databases">
        <title>Whole genome sequences of four Staphylococcus schleiferi canine isolates.</title>
        <authorList>
            <person name="Misic A.M."/>
            <person name="Cain C."/>
            <person name="Morris D.O."/>
            <person name="Rankin S."/>
            <person name="Beiting D."/>
        </authorList>
    </citation>
    <scope>NUCLEOTIDE SEQUENCE</scope>
    <source>
        <strain evidence="3">ASB11</strain>
        <strain evidence="4">ASB13</strain>
        <strain evidence="5">ASB9</strain>
    </source>
</reference>
<dbReference type="Pfam" id="PF08450">
    <property type="entry name" value="SGL"/>
    <property type="match status" value="1"/>
</dbReference>
<evidence type="ECO:0000313" key="4">
    <source>
        <dbReference type="EMBL" id="CRF43011.1"/>
    </source>
</evidence>
<dbReference type="EC" id="3.1.1.17" evidence="3"/>
<dbReference type="PANTHER" id="PTHR47572:SF4">
    <property type="entry name" value="LACTONASE DRP35"/>
    <property type="match status" value="1"/>
</dbReference>
<dbReference type="Gene3D" id="2.120.10.30">
    <property type="entry name" value="TolB, C-terminal domain"/>
    <property type="match status" value="1"/>
</dbReference>
<evidence type="ECO:0000313" key="6">
    <source>
        <dbReference type="Proteomes" id="UP000038622"/>
    </source>
</evidence>
<proteinExistence type="predicted"/>
<evidence type="ECO:0000313" key="7">
    <source>
        <dbReference type="Proteomes" id="UP000041394"/>
    </source>
</evidence>
<dbReference type="InterPro" id="IPR051262">
    <property type="entry name" value="SMP-30/CGR1_Lactonase"/>
</dbReference>
<name>A0A0K2X317_9HELI</name>
<organism evidence="3 6">
    <name type="scientific">Helicobacter ailurogastricus</name>
    <dbReference type="NCBI Taxonomy" id="1578720"/>
    <lineage>
        <taxon>Bacteria</taxon>
        <taxon>Pseudomonadati</taxon>
        <taxon>Campylobacterota</taxon>
        <taxon>Epsilonproteobacteria</taxon>
        <taxon>Campylobacterales</taxon>
        <taxon>Helicobacteraceae</taxon>
        <taxon>Helicobacter</taxon>
    </lineage>
</organism>
<dbReference type="SUPFAM" id="SSF63829">
    <property type="entry name" value="Calcium-dependent phosphotriesterase"/>
    <property type="match status" value="1"/>
</dbReference>
<dbReference type="OrthoDB" id="241638at2"/>